<dbReference type="InParanoid" id="C2KZX7"/>
<keyword evidence="2" id="KW-1185">Reference proteome</keyword>
<protein>
    <submittedName>
        <fullName evidence="1">Uncharacterized protein</fullName>
    </submittedName>
</protein>
<accession>C2KZX7</accession>
<sequence>MEVPSMANTKLNIESNKENHEQANQLFSELRLNDVTIAAIKEGRRIALDNRVKSYSTMDSLKKALGV</sequence>
<dbReference type="Proteomes" id="UP000004121">
    <property type="component" value="Unassembled WGS sequence"/>
</dbReference>
<evidence type="ECO:0000313" key="2">
    <source>
        <dbReference type="Proteomes" id="UP000004121"/>
    </source>
</evidence>
<dbReference type="HOGENOM" id="CLU_2808255_0_0_9"/>
<dbReference type="EMBL" id="ACKX01000197">
    <property type="protein sequence ID" value="EEJ50719.1"/>
    <property type="molecule type" value="Genomic_DNA"/>
</dbReference>
<evidence type="ECO:0000313" key="1">
    <source>
        <dbReference type="EMBL" id="EEJ50719.1"/>
    </source>
</evidence>
<organism evidence="1 2">
    <name type="scientific">Oribacterium sinus F0268</name>
    <dbReference type="NCBI Taxonomy" id="585501"/>
    <lineage>
        <taxon>Bacteria</taxon>
        <taxon>Bacillati</taxon>
        <taxon>Bacillota</taxon>
        <taxon>Clostridia</taxon>
        <taxon>Lachnospirales</taxon>
        <taxon>Lachnospiraceae</taxon>
        <taxon>Oribacterium</taxon>
    </lineage>
</organism>
<dbReference type="AlphaFoldDB" id="C2KZX7"/>
<name>C2KZX7_9FIRM</name>
<reference evidence="1 2" key="1">
    <citation type="submission" date="2009-04" db="EMBL/GenBank/DDBJ databases">
        <authorList>
            <person name="Qin X."/>
            <person name="Bachman B."/>
            <person name="Battles P."/>
            <person name="Bell A."/>
            <person name="Bess C."/>
            <person name="Bickham C."/>
            <person name="Chaboub L."/>
            <person name="Chen D."/>
            <person name="Coyle M."/>
            <person name="Deiros D.R."/>
            <person name="Dinh H."/>
            <person name="Forbes L."/>
            <person name="Fowler G."/>
            <person name="Francisco L."/>
            <person name="Fu Q."/>
            <person name="Gubbala S."/>
            <person name="Hale W."/>
            <person name="Han Y."/>
            <person name="Hemphill L."/>
            <person name="Highlander S.K."/>
            <person name="Hirani K."/>
            <person name="Hogues M."/>
            <person name="Jackson L."/>
            <person name="Jakkamsetti A."/>
            <person name="Javaid M."/>
            <person name="Jiang H."/>
            <person name="Korchina V."/>
            <person name="Kovar C."/>
            <person name="Lara F."/>
            <person name="Lee S."/>
            <person name="Mata R."/>
            <person name="Mathew T."/>
            <person name="Moen C."/>
            <person name="Morales K."/>
            <person name="Munidasa M."/>
            <person name="Nazareth L."/>
            <person name="Ngo R."/>
            <person name="Nguyen L."/>
            <person name="Okwuonu G."/>
            <person name="Ongeri F."/>
            <person name="Patil S."/>
            <person name="Petrosino J."/>
            <person name="Pham C."/>
            <person name="Pham P."/>
            <person name="Pu L.-L."/>
            <person name="Puazo M."/>
            <person name="Raj R."/>
            <person name="Reid J."/>
            <person name="Rouhana J."/>
            <person name="Saada N."/>
            <person name="Shang Y."/>
            <person name="Simmons D."/>
            <person name="Thornton R."/>
            <person name="Warren J."/>
            <person name="Weissenberger G."/>
            <person name="Zhang J."/>
            <person name="Zhang L."/>
            <person name="Zhou C."/>
            <person name="Zhu D."/>
            <person name="Muzny D."/>
            <person name="Worley K."/>
            <person name="Gibbs R."/>
        </authorList>
    </citation>
    <scope>NUCLEOTIDE SEQUENCE [LARGE SCALE GENOMIC DNA]</scope>
    <source>
        <strain evidence="1 2">F0268</strain>
    </source>
</reference>
<comment type="caution">
    <text evidence="1">The sequence shown here is derived from an EMBL/GenBank/DDBJ whole genome shotgun (WGS) entry which is preliminary data.</text>
</comment>
<gene>
    <name evidence="1" type="ORF">HMPREF6123_2046</name>
</gene>
<proteinExistence type="predicted"/>
<dbReference type="STRING" id="585501.HMPREF6123_2046"/>